<feature type="transmembrane region" description="Helical" evidence="7">
    <location>
        <begin position="12"/>
        <end position="32"/>
    </location>
</feature>
<dbReference type="EMBL" id="LWMT01000060">
    <property type="protein sequence ID" value="KZX16950.1"/>
    <property type="molecule type" value="Genomic_DNA"/>
</dbReference>
<name>A0A166ES53_9EURY</name>
<dbReference type="InterPro" id="IPR027469">
    <property type="entry name" value="Cation_efflux_TMD_sf"/>
</dbReference>
<dbReference type="Pfam" id="PF01545">
    <property type="entry name" value="Cation_efflux"/>
    <property type="match status" value="1"/>
</dbReference>
<feature type="transmembrane region" description="Helical" evidence="7">
    <location>
        <begin position="38"/>
        <end position="58"/>
    </location>
</feature>
<feature type="transmembrane region" description="Helical" evidence="7">
    <location>
        <begin position="113"/>
        <end position="133"/>
    </location>
</feature>
<evidence type="ECO:0000313" key="9">
    <source>
        <dbReference type="EMBL" id="KZX16950.1"/>
    </source>
</evidence>
<evidence type="ECO:0000256" key="4">
    <source>
        <dbReference type="ARBA" id="ARBA00022833"/>
    </source>
</evidence>
<dbReference type="GO" id="GO:0016020">
    <property type="term" value="C:membrane"/>
    <property type="evidence" value="ECO:0007669"/>
    <property type="project" value="UniProtKB-SubCell"/>
</dbReference>
<organism evidence="9 10">
    <name type="scientific">Methanobrevibacter filiformis</name>
    <dbReference type="NCBI Taxonomy" id="55758"/>
    <lineage>
        <taxon>Archaea</taxon>
        <taxon>Methanobacteriati</taxon>
        <taxon>Methanobacteriota</taxon>
        <taxon>Methanomada group</taxon>
        <taxon>Methanobacteria</taxon>
        <taxon>Methanobacteriales</taxon>
        <taxon>Methanobacteriaceae</taxon>
        <taxon>Methanobrevibacter</taxon>
    </lineage>
</organism>
<dbReference type="InterPro" id="IPR058533">
    <property type="entry name" value="Cation_efflux_TM"/>
</dbReference>
<reference evidence="9 10" key="1">
    <citation type="submission" date="2016-04" db="EMBL/GenBank/DDBJ databases">
        <title>Genome sequence of Methanobrevibacter filiformis DSM 11501.</title>
        <authorList>
            <person name="Poehlein A."/>
            <person name="Seedorf H."/>
            <person name="Daniel R."/>
        </authorList>
    </citation>
    <scope>NUCLEOTIDE SEQUENCE [LARGE SCALE GENOMIC DNA]</scope>
    <source>
        <strain evidence="9 10">DSM 11501</strain>
    </source>
</reference>
<proteinExistence type="inferred from homology"/>
<dbReference type="GO" id="GO:0005385">
    <property type="term" value="F:zinc ion transmembrane transporter activity"/>
    <property type="evidence" value="ECO:0007669"/>
    <property type="project" value="TreeGrafter"/>
</dbReference>
<dbReference type="AlphaFoldDB" id="A0A166ES53"/>
<comment type="caution">
    <text evidence="9">The sequence shown here is derived from an EMBL/GenBank/DDBJ whole genome shotgun (WGS) entry which is preliminary data.</text>
</comment>
<feature type="transmembrane region" description="Helical" evidence="7">
    <location>
        <begin position="79"/>
        <end position="101"/>
    </location>
</feature>
<dbReference type="PANTHER" id="PTHR45820:SF4">
    <property type="entry name" value="ZINC TRANSPORTER 63C, ISOFORM F"/>
    <property type="match status" value="1"/>
</dbReference>
<evidence type="ECO:0000256" key="2">
    <source>
        <dbReference type="ARBA" id="ARBA00008873"/>
    </source>
</evidence>
<evidence type="ECO:0000259" key="8">
    <source>
        <dbReference type="Pfam" id="PF01545"/>
    </source>
</evidence>
<comment type="similarity">
    <text evidence="2">Belongs to the cation diffusion facilitator (CDF) transporter (TC 2.A.4) family. SLC30A subfamily.</text>
</comment>
<keyword evidence="10" id="KW-1185">Reference proteome</keyword>
<feature type="transmembrane region" description="Helical" evidence="7">
    <location>
        <begin position="145"/>
        <end position="165"/>
    </location>
</feature>
<dbReference type="Proteomes" id="UP000077066">
    <property type="component" value="Unassembled WGS sequence"/>
</dbReference>
<evidence type="ECO:0000256" key="1">
    <source>
        <dbReference type="ARBA" id="ARBA00004141"/>
    </source>
</evidence>
<sequence>MLSYPVYNSKNINSIFVFSLIFTTLLLSSGLFINSFSIIAIALFDLLNTLNIAIQLFLKLFFKKTHEDTFTYGYKRFHLIASIILSVIFICTLILLLNQIIINFSLKYTLSPLWVLIIAILGIIFRVIILFIYKKHEKSSVDYINHILGWFSILVLSIILMFFKIAILDKFLSIAIIVWLFFILSKNILNHIIILLQKVPDNFNIPDFKKEILLIYNVKRINEIHVWSIDGFDNVLTMKLSITFNNIYDFKKVKNEINKICESKGISNTTIEFVD</sequence>
<evidence type="ECO:0000256" key="6">
    <source>
        <dbReference type="ARBA" id="ARBA00023136"/>
    </source>
</evidence>
<dbReference type="PANTHER" id="PTHR45820">
    <property type="entry name" value="FI23527P1"/>
    <property type="match status" value="1"/>
</dbReference>
<evidence type="ECO:0000256" key="3">
    <source>
        <dbReference type="ARBA" id="ARBA00022692"/>
    </source>
</evidence>
<dbReference type="Gene3D" id="1.20.1510.10">
    <property type="entry name" value="Cation efflux protein transmembrane domain"/>
    <property type="match status" value="1"/>
</dbReference>
<dbReference type="SUPFAM" id="SSF161111">
    <property type="entry name" value="Cation efflux protein transmembrane domain-like"/>
    <property type="match status" value="1"/>
</dbReference>
<comment type="subcellular location">
    <subcellularLocation>
        <location evidence="1">Membrane</location>
        <topology evidence="1">Multi-pass membrane protein</topology>
    </subcellularLocation>
</comment>
<gene>
    <name evidence="9" type="primary">czcD</name>
    <name evidence="9" type="ORF">MBFIL_04470</name>
</gene>
<dbReference type="STRING" id="55758.MBFIL_04470"/>
<dbReference type="GO" id="GO:0010312">
    <property type="term" value="P:detoxification of zinc ion"/>
    <property type="evidence" value="ECO:0007669"/>
    <property type="project" value="TreeGrafter"/>
</dbReference>
<dbReference type="PATRIC" id="fig|55758.3.peg.497"/>
<keyword evidence="3 7" id="KW-0812">Transmembrane</keyword>
<dbReference type="GO" id="GO:0006882">
    <property type="term" value="P:intracellular zinc ion homeostasis"/>
    <property type="evidence" value="ECO:0007669"/>
    <property type="project" value="TreeGrafter"/>
</dbReference>
<keyword evidence="5 7" id="KW-1133">Transmembrane helix</keyword>
<keyword evidence="6 7" id="KW-0472">Membrane</keyword>
<evidence type="ECO:0000256" key="7">
    <source>
        <dbReference type="SAM" id="Phobius"/>
    </source>
</evidence>
<accession>A0A166ES53</accession>
<evidence type="ECO:0000256" key="5">
    <source>
        <dbReference type="ARBA" id="ARBA00022989"/>
    </source>
</evidence>
<feature type="transmembrane region" description="Helical" evidence="7">
    <location>
        <begin position="171"/>
        <end position="189"/>
    </location>
</feature>
<evidence type="ECO:0000313" key="10">
    <source>
        <dbReference type="Proteomes" id="UP000077066"/>
    </source>
</evidence>
<keyword evidence="4" id="KW-0862">Zinc</keyword>
<feature type="domain" description="Cation efflux protein transmembrane" evidence="8">
    <location>
        <begin position="15"/>
        <end position="189"/>
    </location>
</feature>
<protein>
    <submittedName>
        <fullName evidence="9">Cobalt-zinc-cadmium resistance protein CzcD</fullName>
    </submittedName>
</protein>
<dbReference type="RefSeq" id="WP_066971091.1">
    <property type="nucleotide sequence ID" value="NZ_LWMT01000060.1"/>
</dbReference>